<name>A0A1V0HRI2_9MUSC</name>
<evidence type="ECO:0000313" key="4">
    <source>
        <dbReference type="EMBL" id="ARC76680.1"/>
    </source>
</evidence>
<dbReference type="PRINTS" id="PR00622">
    <property type="entry name" value="HISTONEH3"/>
</dbReference>
<dbReference type="InterPro" id="IPR000164">
    <property type="entry name" value="Histone_H3/CENP-A"/>
</dbReference>
<dbReference type="Gene3D" id="1.10.20.10">
    <property type="entry name" value="Histone, subunit A"/>
    <property type="match status" value="1"/>
</dbReference>
<dbReference type="EMBL" id="KY124397">
    <property type="protein sequence ID" value="ARC76680.1"/>
    <property type="molecule type" value="Genomic_DNA"/>
</dbReference>
<dbReference type="InterPro" id="IPR007125">
    <property type="entry name" value="H2A/H2B/H3"/>
</dbReference>
<evidence type="ECO:0000256" key="2">
    <source>
        <dbReference type="SAM" id="MobiDB-lite"/>
    </source>
</evidence>
<dbReference type="GO" id="GO:0003677">
    <property type="term" value="F:DNA binding"/>
    <property type="evidence" value="ECO:0007669"/>
    <property type="project" value="InterPro"/>
</dbReference>
<dbReference type="PANTHER" id="PTHR45810:SF1">
    <property type="entry name" value="HISTONE H3-LIKE CENTROMERIC PROTEIN A"/>
    <property type="match status" value="1"/>
</dbReference>
<proteinExistence type="inferred from homology"/>
<dbReference type="InterPro" id="IPR009072">
    <property type="entry name" value="Histone-fold"/>
</dbReference>
<dbReference type="SMART" id="SM00428">
    <property type="entry name" value="H3"/>
    <property type="match status" value="1"/>
</dbReference>
<sequence length="199" mass="22465">MRPLRVQESHGDDSTDSSSSGSMQMLDHYMDLESVTSRLSLESADDQSSSTVRRTNRQTSRGQEDQENRPPASRQTHQNSVGGQAGAAASAPRRRKQRGPVSRANRMNREMRRLRECTTPLIPRLSFSRLVRELIMKCSGVVPFRITESALGALQESSELFLTQRFEDAYLLTLHRGRVTLEVRDMALIAYIVQIGHSY</sequence>
<protein>
    <submittedName>
        <fullName evidence="4">Cid1</fullName>
    </submittedName>
</protein>
<evidence type="ECO:0000259" key="3">
    <source>
        <dbReference type="Pfam" id="PF00125"/>
    </source>
</evidence>
<feature type="domain" description="Core Histone H2A/H2B/H3" evidence="3">
    <location>
        <begin position="107"/>
        <end position="192"/>
    </location>
</feature>
<feature type="compositionally biased region" description="Basic and acidic residues" evidence="2">
    <location>
        <begin position="1"/>
        <end position="13"/>
    </location>
</feature>
<dbReference type="Pfam" id="PF00125">
    <property type="entry name" value="Histone"/>
    <property type="match status" value="1"/>
</dbReference>
<feature type="compositionally biased region" description="Polar residues" evidence="2">
    <location>
        <begin position="34"/>
        <end position="61"/>
    </location>
</feature>
<gene>
    <name evidence="4" type="primary">Cid1</name>
</gene>
<dbReference type="GO" id="GO:0000786">
    <property type="term" value="C:nucleosome"/>
    <property type="evidence" value="ECO:0007669"/>
    <property type="project" value="InterPro"/>
</dbReference>
<reference evidence="4" key="1">
    <citation type="journal article" date="2017" name="Mol. Biol. Evol.">
        <title>Recurrent gene duplication leads to diverse repertoires of centromeric histones in Drosophila species.</title>
        <authorList>
            <person name="Kursel L.E."/>
            <person name="Malik H.S."/>
        </authorList>
    </citation>
    <scope>NUCLEOTIDE SEQUENCE</scope>
    <source>
        <strain evidence="4">14028-0491.01</strain>
    </source>
</reference>
<dbReference type="PANTHER" id="PTHR45810">
    <property type="entry name" value="HISTONE H3.2"/>
    <property type="match status" value="1"/>
</dbReference>
<evidence type="ECO:0000256" key="1">
    <source>
        <dbReference type="ARBA" id="ARBA00010343"/>
    </source>
</evidence>
<comment type="similarity">
    <text evidence="1">Belongs to the histone H3 family.</text>
</comment>
<organism evidence="4">
    <name type="scientific">Drosophila barbarae</name>
    <dbReference type="NCBI Taxonomy" id="137354"/>
    <lineage>
        <taxon>Eukaryota</taxon>
        <taxon>Metazoa</taxon>
        <taxon>Ecdysozoa</taxon>
        <taxon>Arthropoda</taxon>
        <taxon>Hexapoda</taxon>
        <taxon>Insecta</taxon>
        <taxon>Pterygota</taxon>
        <taxon>Neoptera</taxon>
        <taxon>Endopterygota</taxon>
        <taxon>Diptera</taxon>
        <taxon>Brachycera</taxon>
        <taxon>Muscomorpha</taxon>
        <taxon>Ephydroidea</taxon>
        <taxon>Drosophilidae</taxon>
        <taxon>Drosophila</taxon>
        <taxon>Sophophora</taxon>
    </lineage>
</organism>
<accession>A0A1V0HRI2</accession>
<dbReference type="GO" id="GO:0030527">
    <property type="term" value="F:structural constituent of chromatin"/>
    <property type="evidence" value="ECO:0007669"/>
    <property type="project" value="InterPro"/>
</dbReference>
<dbReference type="SUPFAM" id="SSF47113">
    <property type="entry name" value="Histone-fold"/>
    <property type="match status" value="1"/>
</dbReference>
<dbReference type="GO" id="GO:0046982">
    <property type="term" value="F:protein heterodimerization activity"/>
    <property type="evidence" value="ECO:0007669"/>
    <property type="project" value="InterPro"/>
</dbReference>
<feature type="region of interest" description="Disordered" evidence="2">
    <location>
        <begin position="1"/>
        <end position="108"/>
    </location>
</feature>
<dbReference type="AlphaFoldDB" id="A0A1V0HRI2"/>